<dbReference type="PANTHER" id="PTHR43767">
    <property type="entry name" value="LONG-CHAIN-FATTY-ACID--COA LIGASE"/>
    <property type="match status" value="1"/>
</dbReference>
<evidence type="ECO:0000313" key="3">
    <source>
        <dbReference type="EMBL" id="WSE34716.1"/>
    </source>
</evidence>
<dbReference type="InterPro" id="IPR000873">
    <property type="entry name" value="AMP-dep_synth/lig_dom"/>
</dbReference>
<evidence type="ECO:0000259" key="2">
    <source>
        <dbReference type="Pfam" id="PF13193"/>
    </source>
</evidence>
<proteinExistence type="predicted"/>
<reference evidence="3 4" key="1">
    <citation type="journal article" date="2015" name="Int. J. Syst. Evol. Microbiol.">
        <title>Amycolatopsis rhabdoformis sp. nov., an actinomycete isolated from a tropical forest soil.</title>
        <authorList>
            <person name="Souza W.R."/>
            <person name="Silva R.E."/>
            <person name="Goodfellow M."/>
            <person name="Busarakam K."/>
            <person name="Figueiro F.S."/>
            <person name="Ferreira D."/>
            <person name="Rodrigues-Filho E."/>
            <person name="Moraes L.A.B."/>
            <person name="Zucchi T.D."/>
        </authorList>
    </citation>
    <scope>NUCLEOTIDE SEQUENCE [LARGE SCALE GENOMIC DNA]</scope>
    <source>
        <strain evidence="3 4">NCIMB 14900</strain>
    </source>
</reference>
<dbReference type="InterPro" id="IPR025110">
    <property type="entry name" value="AMP-bd_C"/>
</dbReference>
<dbReference type="Pfam" id="PF00501">
    <property type="entry name" value="AMP-binding"/>
    <property type="match status" value="1"/>
</dbReference>
<dbReference type="Gene3D" id="3.30.300.30">
    <property type="match status" value="1"/>
</dbReference>
<dbReference type="Gene3D" id="3.40.50.12780">
    <property type="entry name" value="N-terminal domain of ligase-like"/>
    <property type="match status" value="1"/>
</dbReference>
<dbReference type="Pfam" id="PF13193">
    <property type="entry name" value="AMP-binding_C"/>
    <property type="match status" value="1"/>
</dbReference>
<evidence type="ECO:0000313" key="4">
    <source>
        <dbReference type="Proteomes" id="UP001330812"/>
    </source>
</evidence>
<evidence type="ECO:0000259" key="1">
    <source>
        <dbReference type="Pfam" id="PF00501"/>
    </source>
</evidence>
<accession>A0ABZ1ILS7</accession>
<dbReference type="InterPro" id="IPR020845">
    <property type="entry name" value="AMP-binding_CS"/>
</dbReference>
<sequence>MTTDGTTAERHVRFPREFARRYVEAGIWQPRTIAGQFHAVALAHPDRPAIVSEGSTMTFAELDEVTDRRAAGLHELGLPAGGAVLLQVGNSVATVIAWYALLKAGLIPVCTLTHHRRHELSEIARQTRPVAHLVDAGYESADLVALAGELADSAGDGRVVLVSGAAAESHGGLSFDQVGEGIDGAAARATVEEVQSGLTEQSVAVFQLSGGTTGIPKVIPCLQAAYWSYASEFAKAMRWSAADRVGYFGPVVHNAGTIIGLFGPHSVGAAAILGAPSYASMLHLVTTQAPTCLPLAPFAYDAVFDEHFYAGGSLKQVLFWGRQVPRAHFEALRDHGIWAGQVFGMSEGLCMTTPVDYPFDARLSGVGVPISALDEVRIVEPGTEVEVADGEVGEMIARGPYTIRGYFDAADHNAKAFTEDGFYRSGDLMRRMIVAGLPCYSVEGRIKDVIDRGGEKISTEEVEHLLVGHEEISEAALVPMPDARLGERACAFVVGTGAGRVELADVQAHFAALGVAKYKWPERLEWLKELPRVSDLGKIDRKKLRVWASGLTPQR</sequence>
<feature type="domain" description="AMP-binding enzyme C-terminal" evidence="2">
    <location>
        <begin position="461"/>
        <end position="532"/>
    </location>
</feature>
<dbReference type="EMBL" id="CP142149">
    <property type="protein sequence ID" value="WSE34716.1"/>
    <property type="molecule type" value="Genomic_DNA"/>
</dbReference>
<dbReference type="Proteomes" id="UP001330812">
    <property type="component" value="Chromosome"/>
</dbReference>
<dbReference type="InterPro" id="IPR045851">
    <property type="entry name" value="AMP-bd_C_sf"/>
</dbReference>
<dbReference type="SUPFAM" id="SSF56801">
    <property type="entry name" value="Acetyl-CoA synthetase-like"/>
    <property type="match status" value="1"/>
</dbReference>
<dbReference type="RefSeq" id="WP_326837524.1">
    <property type="nucleotide sequence ID" value="NZ_CP142149.1"/>
</dbReference>
<gene>
    <name evidence="3" type="ORF">VSH64_21980</name>
</gene>
<name>A0ABZ1ILS7_9PSEU</name>
<dbReference type="InterPro" id="IPR050237">
    <property type="entry name" value="ATP-dep_AMP-bd_enzyme"/>
</dbReference>
<dbReference type="PROSITE" id="PS00455">
    <property type="entry name" value="AMP_BINDING"/>
    <property type="match status" value="1"/>
</dbReference>
<feature type="domain" description="AMP-dependent synthetase/ligase" evidence="1">
    <location>
        <begin position="39"/>
        <end position="407"/>
    </location>
</feature>
<protein>
    <submittedName>
        <fullName evidence="3">AMP-binding protein</fullName>
    </submittedName>
</protein>
<organism evidence="3 4">
    <name type="scientific">Amycolatopsis rhabdoformis</name>
    <dbReference type="NCBI Taxonomy" id="1448059"/>
    <lineage>
        <taxon>Bacteria</taxon>
        <taxon>Bacillati</taxon>
        <taxon>Actinomycetota</taxon>
        <taxon>Actinomycetes</taxon>
        <taxon>Pseudonocardiales</taxon>
        <taxon>Pseudonocardiaceae</taxon>
        <taxon>Amycolatopsis</taxon>
    </lineage>
</organism>
<dbReference type="PANTHER" id="PTHR43767:SF1">
    <property type="entry name" value="NONRIBOSOMAL PEPTIDE SYNTHASE PES1 (EUROFUNG)-RELATED"/>
    <property type="match status" value="1"/>
</dbReference>
<keyword evidence="4" id="KW-1185">Reference proteome</keyword>
<dbReference type="InterPro" id="IPR042099">
    <property type="entry name" value="ANL_N_sf"/>
</dbReference>